<evidence type="ECO:0000313" key="1">
    <source>
        <dbReference type="EMBL" id="SVD36540.1"/>
    </source>
</evidence>
<proteinExistence type="predicted"/>
<dbReference type="EMBL" id="UINC01146042">
    <property type="protein sequence ID" value="SVD36540.1"/>
    <property type="molecule type" value="Genomic_DNA"/>
</dbReference>
<accession>A0A382UQQ8</accession>
<gene>
    <name evidence="1" type="ORF">METZ01_LOCUS389394</name>
</gene>
<dbReference type="AlphaFoldDB" id="A0A382UQQ8"/>
<name>A0A382UQQ8_9ZZZZ</name>
<protein>
    <submittedName>
        <fullName evidence="1">Uncharacterized protein</fullName>
    </submittedName>
</protein>
<reference evidence="1" key="1">
    <citation type="submission" date="2018-05" db="EMBL/GenBank/DDBJ databases">
        <authorList>
            <person name="Lanie J.A."/>
            <person name="Ng W.-L."/>
            <person name="Kazmierczak K.M."/>
            <person name="Andrzejewski T.M."/>
            <person name="Davidsen T.M."/>
            <person name="Wayne K.J."/>
            <person name="Tettelin H."/>
            <person name="Glass J.I."/>
            <person name="Rusch D."/>
            <person name="Podicherti R."/>
            <person name="Tsui H.-C.T."/>
            <person name="Winkler M.E."/>
        </authorList>
    </citation>
    <scope>NUCLEOTIDE SEQUENCE</scope>
</reference>
<organism evidence="1">
    <name type="scientific">marine metagenome</name>
    <dbReference type="NCBI Taxonomy" id="408172"/>
    <lineage>
        <taxon>unclassified sequences</taxon>
        <taxon>metagenomes</taxon>
        <taxon>ecological metagenomes</taxon>
    </lineage>
</organism>
<sequence>MGLSSEIAFTFFRLGLLGFGGPTPRHNMEEEFVDQKGWRASGFSIC</sequence>